<comment type="caution">
    <text evidence="5">The sequence shown here is derived from an EMBL/GenBank/DDBJ whole genome shotgun (WGS) entry which is preliminary data.</text>
</comment>
<dbReference type="AlphaFoldDB" id="A0AAN9BC48"/>
<dbReference type="Gene3D" id="1.10.565.10">
    <property type="entry name" value="Retinoid X Receptor"/>
    <property type="match status" value="1"/>
</dbReference>
<name>A0AAN9BC48_9CAEN</name>
<feature type="compositionally biased region" description="Low complexity" evidence="4">
    <location>
        <begin position="89"/>
        <end position="106"/>
    </location>
</feature>
<keyword evidence="6" id="KW-1185">Reference proteome</keyword>
<evidence type="ECO:0000256" key="2">
    <source>
        <dbReference type="ARBA" id="ARBA00023163"/>
    </source>
</evidence>
<dbReference type="EMBL" id="JBAMIC010000010">
    <property type="protein sequence ID" value="KAK7102553.1"/>
    <property type="molecule type" value="Genomic_DNA"/>
</dbReference>
<keyword evidence="2" id="KW-0804">Transcription</keyword>
<evidence type="ECO:0000256" key="4">
    <source>
        <dbReference type="SAM" id="MobiDB-lite"/>
    </source>
</evidence>
<keyword evidence="1" id="KW-0805">Transcription regulation</keyword>
<accession>A0AAN9BC48</accession>
<feature type="region of interest" description="Disordered" evidence="4">
    <location>
        <begin position="88"/>
        <end position="110"/>
    </location>
</feature>
<dbReference type="SUPFAM" id="SSF48508">
    <property type="entry name" value="Nuclear receptor ligand-binding domain"/>
    <property type="match status" value="1"/>
</dbReference>
<proteinExistence type="predicted"/>
<dbReference type="Proteomes" id="UP001374579">
    <property type="component" value="Unassembled WGS sequence"/>
</dbReference>
<gene>
    <name evidence="5" type="ORF">V1264_020753</name>
</gene>
<evidence type="ECO:0000313" key="6">
    <source>
        <dbReference type="Proteomes" id="UP001374579"/>
    </source>
</evidence>
<evidence type="ECO:0008006" key="7">
    <source>
        <dbReference type="Google" id="ProtNLM"/>
    </source>
</evidence>
<evidence type="ECO:0000256" key="1">
    <source>
        <dbReference type="ARBA" id="ARBA00023015"/>
    </source>
</evidence>
<evidence type="ECO:0000256" key="3">
    <source>
        <dbReference type="ARBA" id="ARBA00023170"/>
    </source>
</evidence>
<evidence type="ECO:0000313" key="5">
    <source>
        <dbReference type="EMBL" id="KAK7102553.1"/>
    </source>
</evidence>
<organism evidence="5 6">
    <name type="scientific">Littorina saxatilis</name>
    <dbReference type="NCBI Taxonomy" id="31220"/>
    <lineage>
        <taxon>Eukaryota</taxon>
        <taxon>Metazoa</taxon>
        <taxon>Spiralia</taxon>
        <taxon>Lophotrochozoa</taxon>
        <taxon>Mollusca</taxon>
        <taxon>Gastropoda</taxon>
        <taxon>Caenogastropoda</taxon>
        <taxon>Littorinimorpha</taxon>
        <taxon>Littorinoidea</taxon>
        <taxon>Littorinidae</taxon>
        <taxon>Littorina</taxon>
    </lineage>
</organism>
<dbReference type="InterPro" id="IPR035500">
    <property type="entry name" value="NHR-like_dom_sf"/>
</dbReference>
<reference evidence="5 6" key="1">
    <citation type="submission" date="2024-02" db="EMBL/GenBank/DDBJ databases">
        <title>Chromosome-scale genome assembly of the rough periwinkle Littorina saxatilis.</title>
        <authorList>
            <person name="De Jode A."/>
            <person name="Faria R."/>
            <person name="Formenti G."/>
            <person name="Sims Y."/>
            <person name="Smith T.P."/>
            <person name="Tracey A."/>
            <person name="Wood J.M.D."/>
            <person name="Zagrodzka Z.B."/>
            <person name="Johannesson K."/>
            <person name="Butlin R.K."/>
            <person name="Leder E.H."/>
        </authorList>
    </citation>
    <scope>NUCLEOTIDE SEQUENCE [LARGE SCALE GENOMIC DNA]</scope>
    <source>
        <strain evidence="5">Snail1</strain>
        <tissue evidence="5">Muscle</tissue>
    </source>
</reference>
<keyword evidence="3" id="KW-0675">Receptor</keyword>
<sequence>MEHLQERVQREFVQMLVSTTGDATAAANRVTRLTLRLMPLKTFIATTMEELFFAGLIGNVQIDNIIPYILRMETAEYNLHMAGQSLPISTPSQATPTSVPVTSTTPDHNSSVLSQLAASNLNGGTNQH</sequence>
<protein>
    <recommendedName>
        <fullName evidence="7">NR LBD domain-containing protein</fullName>
    </recommendedName>
</protein>